<reference evidence="3" key="1">
    <citation type="submission" date="2020-01" db="EMBL/GenBank/DDBJ databases">
        <title>Vaginal microbiome of pregnant Indian women: Insights into the genome of dominants Lactobacillus species.</title>
        <authorList>
            <person name="Das B."/>
            <person name="Mehta O."/>
            <person name="Ghosh T.S."/>
            <person name="Kothidar A."/>
            <person name="Gowtham M.R."/>
            <person name="Mitra R."/>
            <person name="Kshetrapal P."/>
            <person name="Wadhwa N."/>
            <person name="Thiruvengadam R."/>
            <person name="Nair G.B."/>
            <person name="Bhatnagar S."/>
            <person name="Das B."/>
        </authorList>
    </citation>
    <scope>NUCLEOTIDE SEQUENCE</scope>
    <source>
        <strain evidence="3">Indica</strain>
    </source>
</reference>
<protein>
    <submittedName>
        <fullName evidence="3">Glycosyltransferase family 1 protein</fullName>
    </submittedName>
</protein>
<evidence type="ECO:0000259" key="2">
    <source>
        <dbReference type="Pfam" id="PF13439"/>
    </source>
</evidence>
<dbReference type="PANTHER" id="PTHR12526:SF630">
    <property type="entry name" value="GLYCOSYLTRANSFERASE"/>
    <property type="match status" value="1"/>
</dbReference>
<dbReference type="InterPro" id="IPR028098">
    <property type="entry name" value="Glyco_trans_4-like_N"/>
</dbReference>
<proteinExistence type="predicted"/>
<sequence length="366" mass="42623">MKRILQIGMTSNYGGIESFIMNVYRNIDRKKFQFDFINMETDDKPIAYSDEIKSLGGKIYKIPGRRENIKENRNQLKKIIQENNYDFVHNNVLTWSYSDGITLPLKYSSSQVIVHSHNSYMNPGMYTRRILNFVNRRLNRKDSIIRLACSVGASKWLFRNRPSTIIPNGINTLDYAFNSKIRAEYRKEFNVKNKNVFLHVGRLSHQKNHDYLFKWFKEILKLDSNSILFLVGDGELKEELERQVKNMGLLSKIKFLGIRNDVKNLMFMSDTFLFPSYYEGLGIVLIEAQATGLQCIASDRIEPEAQITNQIRTIDINKSPADYARLALESIKKSRNADRKESYLKVKNAGYDISNTVEMLEEIYSK</sequence>
<dbReference type="AlphaFoldDB" id="A0A6B2FQY5"/>
<dbReference type="Pfam" id="PF00534">
    <property type="entry name" value="Glycos_transf_1"/>
    <property type="match status" value="1"/>
</dbReference>
<dbReference type="SUPFAM" id="SSF53756">
    <property type="entry name" value="UDP-Glycosyltransferase/glycogen phosphorylase"/>
    <property type="match status" value="1"/>
</dbReference>
<dbReference type="Pfam" id="PF13439">
    <property type="entry name" value="Glyco_transf_4"/>
    <property type="match status" value="1"/>
</dbReference>
<dbReference type="Gene3D" id="3.40.50.2000">
    <property type="entry name" value="Glycogen Phosphorylase B"/>
    <property type="match status" value="2"/>
</dbReference>
<name>A0A6B2FQY5_9LACO</name>
<keyword evidence="3" id="KW-0808">Transferase</keyword>
<evidence type="ECO:0000259" key="1">
    <source>
        <dbReference type="Pfam" id="PF00534"/>
    </source>
</evidence>
<gene>
    <name evidence="3" type="ORF">GWG61_00860</name>
</gene>
<dbReference type="EMBL" id="JAADJO010000001">
    <property type="protein sequence ID" value="NDJ73081.1"/>
    <property type="molecule type" value="Genomic_DNA"/>
</dbReference>
<feature type="domain" description="Glycosyltransferase subfamily 4-like N-terminal" evidence="2">
    <location>
        <begin position="13"/>
        <end position="172"/>
    </location>
</feature>
<comment type="caution">
    <text evidence="3">The sequence shown here is derived from an EMBL/GenBank/DDBJ whole genome shotgun (WGS) entry which is preliminary data.</text>
</comment>
<dbReference type="GO" id="GO:0016757">
    <property type="term" value="F:glycosyltransferase activity"/>
    <property type="evidence" value="ECO:0007669"/>
    <property type="project" value="InterPro"/>
</dbReference>
<organism evidence="3">
    <name type="scientific">Lactobacillus paragasseri</name>
    <dbReference type="NCBI Taxonomy" id="2107999"/>
    <lineage>
        <taxon>Bacteria</taxon>
        <taxon>Bacillati</taxon>
        <taxon>Bacillota</taxon>
        <taxon>Bacilli</taxon>
        <taxon>Lactobacillales</taxon>
        <taxon>Lactobacillaceae</taxon>
        <taxon>Lactobacillus</taxon>
    </lineage>
</organism>
<accession>A0A6B2FQY5</accession>
<evidence type="ECO:0000313" key="3">
    <source>
        <dbReference type="EMBL" id="NDJ73081.1"/>
    </source>
</evidence>
<dbReference type="PANTHER" id="PTHR12526">
    <property type="entry name" value="GLYCOSYLTRANSFERASE"/>
    <property type="match status" value="1"/>
</dbReference>
<dbReference type="InterPro" id="IPR001296">
    <property type="entry name" value="Glyco_trans_1"/>
</dbReference>
<feature type="domain" description="Glycosyl transferase family 1" evidence="1">
    <location>
        <begin position="184"/>
        <end position="327"/>
    </location>
</feature>
<dbReference type="RefSeq" id="WP_162013776.1">
    <property type="nucleotide sequence ID" value="NZ_CAZZQF010000001.1"/>
</dbReference>